<proteinExistence type="predicted"/>
<sequence length="267" mass="29372">MELMPMPKLSESTLNAINTLGQWLAQTDMASPADASAAQLVVLAGNAALPTLETAAQISNAHALPLLITGGIGHSTTFLYAAVARHPRYNSLRTTGLSEADLLASIARKYLKVPEERLIIERRSTNSGENASFTRQLMEDKGLKPQRAVLIQDPTMQRRTAATFAHVWRDAPAKPQWLSFPGFVPRVINGERNLTFANPQDGLWEVARYLSLVLGEMPRLNDDEQGYGPRGRGFIEHVDMPADVHEAWEQVQNDAALTGPLRSRSLI</sequence>
<dbReference type="Gene3D" id="3.40.50.620">
    <property type="entry name" value="HUPs"/>
    <property type="match status" value="1"/>
</dbReference>
<accession>A0A0J8VRD2</accession>
<dbReference type="InterPro" id="IPR051599">
    <property type="entry name" value="Cell_Envelope_Assoc"/>
</dbReference>
<dbReference type="CDD" id="cd06259">
    <property type="entry name" value="YdcF-like"/>
    <property type="match status" value="1"/>
</dbReference>
<evidence type="ECO:0000259" key="1">
    <source>
        <dbReference type="Pfam" id="PF02698"/>
    </source>
</evidence>
<dbReference type="Gene3D" id="1.10.3620.10">
    <property type="entry name" value="YdcF like domain"/>
    <property type="match status" value="1"/>
</dbReference>
<dbReference type="AlphaFoldDB" id="A0A0J8VRD2"/>
<reference evidence="2 3" key="1">
    <citation type="submission" date="2015-06" db="EMBL/GenBank/DDBJ databases">
        <title>Genome sequencing of Cronobacter sp. strain DJ34 isolated from petroleum contaminated sludge of Duliajan Oil Fields, Assam, India.</title>
        <authorList>
            <person name="Pal S."/>
            <person name="Banerjee T.D."/>
            <person name="Roy A."/>
            <person name="Sar P."/>
            <person name="Kazy S.K."/>
        </authorList>
    </citation>
    <scope>NUCLEOTIDE SEQUENCE [LARGE SCALE GENOMIC DNA]</scope>
    <source>
        <strain evidence="2 3">DJ34</strain>
    </source>
</reference>
<dbReference type="RefSeq" id="WP_048887497.1">
    <property type="nucleotide sequence ID" value="NZ_LFEJ01000009.1"/>
</dbReference>
<dbReference type="InterPro" id="IPR014729">
    <property type="entry name" value="Rossmann-like_a/b/a_fold"/>
</dbReference>
<organism evidence="2 3">
    <name type="scientific">Franconibacter pulveris</name>
    <dbReference type="NCBI Taxonomy" id="435910"/>
    <lineage>
        <taxon>Bacteria</taxon>
        <taxon>Pseudomonadati</taxon>
        <taxon>Pseudomonadota</taxon>
        <taxon>Gammaproteobacteria</taxon>
        <taxon>Enterobacterales</taxon>
        <taxon>Enterobacteriaceae</taxon>
        <taxon>Franconibacter</taxon>
    </lineage>
</organism>
<dbReference type="STRING" id="1121863.GCA_000621185_01230"/>
<evidence type="ECO:0000313" key="3">
    <source>
        <dbReference type="Proteomes" id="UP000037315"/>
    </source>
</evidence>
<dbReference type="Pfam" id="PF02698">
    <property type="entry name" value="DUF218"/>
    <property type="match status" value="1"/>
</dbReference>
<dbReference type="OrthoDB" id="2216870at2"/>
<dbReference type="PATRIC" id="fig|1656095.3.peg.1737"/>
<dbReference type="GO" id="GO:0005886">
    <property type="term" value="C:plasma membrane"/>
    <property type="evidence" value="ECO:0007669"/>
    <property type="project" value="TreeGrafter"/>
</dbReference>
<dbReference type="EMBL" id="LFEJ01000009">
    <property type="protein sequence ID" value="KMV35726.1"/>
    <property type="molecule type" value="Genomic_DNA"/>
</dbReference>
<dbReference type="Proteomes" id="UP000037315">
    <property type="component" value="Unassembled WGS sequence"/>
</dbReference>
<name>A0A0J8VRD2_9ENTR</name>
<dbReference type="PANTHER" id="PTHR30336:SF20">
    <property type="entry name" value="DUF218 DOMAIN-CONTAINING PROTEIN"/>
    <property type="match status" value="1"/>
</dbReference>
<dbReference type="PANTHER" id="PTHR30336">
    <property type="entry name" value="INNER MEMBRANE PROTEIN, PROBABLE PERMEASE"/>
    <property type="match status" value="1"/>
</dbReference>
<feature type="domain" description="DUF218" evidence="1">
    <location>
        <begin position="40"/>
        <end position="167"/>
    </location>
</feature>
<comment type="caution">
    <text evidence="2">The sequence shown here is derived from an EMBL/GenBank/DDBJ whole genome shotgun (WGS) entry which is preliminary data.</text>
</comment>
<evidence type="ECO:0000313" key="2">
    <source>
        <dbReference type="EMBL" id="KMV35726.1"/>
    </source>
</evidence>
<keyword evidence="3" id="KW-1185">Reference proteome</keyword>
<protein>
    <recommendedName>
        <fullName evidence="1">DUF218 domain-containing protein</fullName>
    </recommendedName>
</protein>
<dbReference type="InterPro" id="IPR003848">
    <property type="entry name" value="DUF218"/>
</dbReference>
<gene>
    <name evidence="2" type="ORF">ACH50_05230</name>
</gene>